<proteinExistence type="predicted"/>
<dbReference type="Proteomes" id="UP000619479">
    <property type="component" value="Unassembled WGS sequence"/>
</dbReference>
<comment type="caution">
    <text evidence="2">The sequence shown here is derived from an EMBL/GenBank/DDBJ whole genome shotgun (WGS) entry which is preliminary data.</text>
</comment>
<accession>A0A919IDZ4</accession>
<evidence type="ECO:0000313" key="2">
    <source>
        <dbReference type="EMBL" id="GID62621.1"/>
    </source>
</evidence>
<keyword evidence="3" id="KW-1185">Reference proteome</keyword>
<evidence type="ECO:0000313" key="3">
    <source>
        <dbReference type="Proteomes" id="UP000619479"/>
    </source>
</evidence>
<feature type="compositionally biased region" description="Basic and acidic residues" evidence="1">
    <location>
        <begin position="51"/>
        <end position="68"/>
    </location>
</feature>
<protein>
    <submittedName>
        <fullName evidence="2">Uncharacterized protein</fullName>
    </submittedName>
</protein>
<dbReference type="AlphaFoldDB" id="A0A919IDZ4"/>
<name>A0A919IDZ4_9ACTN</name>
<organism evidence="2 3">
    <name type="scientific">Actinoplanes cyaneus</name>
    <dbReference type="NCBI Taxonomy" id="52696"/>
    <lineage>
        <taxon>Bacteria</taxon>
        <taxon>Bacillati</taxon>
        <taxon>Actinomycetota</taxon>
        <taxon>Actinomycetes</taxon>
        <taxon>Micromonosporales</taxon>
        <taxon>Micromonosporaceae</taxon>
        <taxon>Actinoplanes</taxon>
    </lineage>
</organism>
<sequence length="74" mass="8083">MFINVNEIHLTVKTVKDSLGQDPNPIKSPFPYVVKPTAPTRVTVSDVPPPEGHERRDQQSPGGRRQDGEPGPGI</sequence>
<evidence type="ECO:0000256" key="1">
    <source>
        <dbReference type="SAM" id="MobiDB-lite"/>
    </source>
</evidence>
<gene>
    <name evidence="2" type="ORF">Acy02nite_05020</name>
</gene>
<dbReference type="EMBL" id="BOMH01000002">
    <property type="protein sequence ID" value="GID62621.1"/>
    <property type="molecule type" value="Genomic_DNA"/>
</dbReference>
<feature type="region of interest" description="Disordered" evidence="1">
    <location>
        <begin position="17"/>
        <end position="74"/>
    </location>
</feature>
<reference evidence="2" key="1">
    <citation type="submission" date="2021-01" db="EMBL/GenBank/DDBJ databases">
        <title>Whole genome shotgun sequence of Actinoplanes cyaneus NBRC 14990.</title>
        <authorList>
            <person name="Komaki H."/>
            <person name="Tamura T."/>
        </authorList>
    </citation>
    <scope>NUCLEOTIDE SEQUENCE</scope>
    <source>
        <strain evidence="2">NBRC 14990</strain>
    </source>
</reference>